<dbReference type="InterPro" id="IPR006997">
    <property type="entry name" value="Baculo_Y142"/>
</dbReference>
<reference evidence="1" key="1">
    <citation type="submission" date="2016-02" db="EMBL/GenBank/DDBJ databases">
        <authorList>
            <person name="Wen L."/>
            <person name="He K."/>
            <person name="Yang H."/>
        </authorList>
    </citation>
    <scope>NUCLEOTIDE SEQUENCE</scope>
    <source>
        <strain evidence="1">164</strain>
    </source>
</reference>
<protein>
    <submittedName>
        <fullName evidence="1">p49</fullName>
    </submittedName>
</protein>
<dbReference type="Pfam" id="PF04913">
    <property type="entry name" value="Baculo_Y142"/>
    <property type="match status" value="1"/>
</dbReference>
<sequence>MNDDIQQQQHFLEPNQLKYLFVASYFEFKDFDRFPAETLPFIYGYLKNQFATLKPQTLMRYVDYLSSLRIKNIIVDNNVENFTFIKPQFKYMCSRRNVNIIKHVSKVYLMPDTPIYATNMFVRDPKQYQLLLYKEFSEVFDNRQFVKNNETYCIINGNAGYIFEDAYMDWCGVQVSCSIPKVQSSMYRLYLVGDLMAKHFVEKNIMYTDVTLKNYYKGLVLFRSDYRIINTKKFTTNKVNEVFNEMRIELDTKSSYIKFIQRDYIYDGTFPDDLLELLNEYMTETAVYKFITRFVEPGEKMGNYYSEIVVDRYATNKYRKMNIKVDPKTRFPSLRYNEPAHLFIRPDIIQIKGTLNAFFVPREKLFGILARNSFFGSTELLHFDIRLIPYRQSSPPLKIQQETFIVNRQQKLFLTKYNFNTVPAYLLIRGDYESSFGFKTLNELNNPWVHNTLLKLFIEPEINK</sequence>
<proteinExistence type="predicted"/>
<evidence type="ECO:0000313" key="1">
    <source>
        <dbReference type="EMBL" id="ANW12311.1"/>
    </source>
</evidence>
<name>A0A1B1V5P4_9ABAC</name>
<accession>A0A1B1V5P4</accession>
<organism evidence="1">
    <name type="scientific">Malacosoma sp. alphabaculovirus</name>
    <dbReference type="NCBI Taxonomy" id="1881632"/>
    <lineage>
        <taxon>Viruses</taxon>
        <taxon>Viruses incertae sedis</taxon>
        <taxon>Naldaviricetes</taxon>
        <taxon>Lefavirales</taxon>
        <taxon>Baculoviridae</taxon>
        <taxon>Alphabaculovirus</taxon>
    </lineage>
</organism>
<dbReference type="EMBL" id="KU696414">
    <property type="protein sequence ID" value="ANW12311.1"/>
    <property type="molecule type" value="Genomic_DNA"/>
</dbReference>
<gene>
    <name evidence="1" type="primary">masp8.4</name>
</gene>